<dbReference type="AlphaFoldDB" id="A0A853CHX8"/>
<gene>
    <name evidence="2" type="ORF">GGQ55_003688</name>
</gene>
<keyword evidence="3" id="KW-1185">Reference proteome</keyword>
<evidence type="ECO:0000313" key="2">
    <source>
        <dbReference type="EMBL" id="NYJ07410.1"/>
    </source>
</evidence>
<dbReference type="InterPro" id="IPR024726">
    <property type="entry name" value="FhuF_C"/>
</dbReference>
<reference evidence="2 3" key="1">
    <citation type="submission" date="2020-07" db="EMBL/GenBank/DDBJ databases">
        <title>Sequencing the genomes of 1000 actinobacteria strains.</title>
        <authorList>
            <person name="Klenk H.-P."/>
        </authorList>
    </citation>
    <scope>NUCLEOTIDE SEQUENCE [LARGE SCALE GENOMIC DNA]</scope>
    <source>
        <strain evidence="2 3">DSM 104001</strain>
    </source>
</reference>
<protein>
    <recommendedName>
        <fullName evidence="1">Ferric siderophore reductase C-terminal domain-containing protein</fullName>
    </recommendedName>
</protein>
<evidence type="ECO:0000259" key="1">
    <source>
        <dbReference type="Pfam" id="PF11575"/>
    </source>
</evidence>
<evidence type="ECO:0000313" key="3">
    <source>
        <dbReference type="Proteomes" id="UP000541969"/>
    </source>
</evidence>
<feature type="domain" description="Ferric siderophore reductase C-terminal" evidence="1">
    <location>
        <begin position="198"/>
        <end position="217"/>
    </location>
</feature>
<proteinExistence type="predicted"/>
<organism evidence="2 3">
    <name type="scientific">Petropleomorpha daqingensis</name>
    <dbReference type="NCBI Taxonomy" id="2026353"/>
    <lineage>
        <taxon>Bacteria</taxon>
        <taxon>Bacillati</taxon>
        <taxon>Actinomycetota</taxon>
        <taxon>Actinomycetes</taxon>
        <taxon>Geodermatophilales</taxon>
        <taxon>Geodermatophilaceae</taxon>
        <taxon>Petropleomorpha</taxon>
    </lineage>
</organism>
<sequence length="235" mass="23996">MDGEAQRQVVAALPPAAAYGLVAPPGSPPLPVRELADVDRLGEIVAAHAALYPGASIGVATTVWWYLASAVLAGPPAAGALAGVPLSADPDDLDLHVGPAGMPAAAVSRRLGPDDAGPALGATFGLLVDGLCALSGLRPRPLWAIATDSLATRLLALGRAQHRLDLATTLAQELVVSSGAPVPVPRFVDVVGARFLVRSSCCLLYRAGGDLCTSCPRRPSGERRALLERAAPGFR</sequence>
<dbReference type="EMBL" id="JACBZT010000001">
    <property type="protein sequence ID" value="NYJ07410.1"/>
    <property type="molecule type" value="Genomic_DNA"/>
</dbReference>
<dbReference type="RefSeq" id="WP_179719243.1">
    <property type="nucleotide sequence ID" value="NZ_JACBZT010000001.1"/>
</dbReference>
<name>A0A853CHX8_9ACTN</name>
<dbReference type="Proteomes" id="UP000541969">
    <property type="component" value="Unassembled WGS sequence"/>
</dbReference>
<comment type="caution">
    <text evidence="2">The sequence shown here is derived from an EMBL/GenBank/DDBJ whole genome shotgun (WGS) entry which is preliminary data.</text>
</comment>
<dbReference type="Pfam" id="PF11575">
    <property type="entry name" value="FhuF_C"/>
    <property type="match status" value="1"/>
</dbReference>
<dbReference type="GO" id="GO:0051537">
    <property type="term" value="F:2 iron, 2 sulfur cluster binding"/>
    <property type="evidence" value="ECO:0007669"/>
    <property type="project" value="InterPro"/>
</dbReference>
<accession>A0A853CHX8</accession>